<dbReference type="EMBL" id="CATQJA010002664">
    <property type="protein sequence ID" value="CAJ0582728.1"/>
    <property type="molecule type" value="Genomic_DNA"/>
</dbReference>
<evidence type="ECO:0000259" key="7">
    <source>
        <dbReference type="PROSITE" id="PS50262"/>
    </source>
</evidence>
<comment type="subcellular location">
    <subcellularLocation>
        <location evidence="1">Membrane</location>
    </subcellularLocation>
</comment>
<dbReference type="InterPro" id="IPR000276">
    <property type="entry name" value="GPCR_Rhodpsn"/>
</dbReference>
<dbReference type="PANTHER" id="PTHR46273">
    <property type="entry name" value="MYOSUPPRESSIN RECEPTOR 1, ISOFORM B-RELATED"/>
    <property type="match status" value="1"/>
</dbReference>
<dbReference type="InterPro" id="IPR019427">
    <property type="entry name" value="7TM_GPCR_serpentine_rcpt_Srw"/>
</dbReference>
<feature type="transmembrane region" description="Helical" evidence="6">
    <location>
        <begin position="220"/>
        <end position="245"/>
    </location>
</feature>
<feature type="region of interest" description="Disordered" evidence="5">
    <location>
        <begin position="267"/>
        <end position="291"/>
    </location>
</feature>
<evidence type="ECO:0000256" key="5">
    <source>
        <dbReference type="SAM" id="MobiDB-lite"/>
    </source>
</evidence>
<dbReference type="GO" id="GO:0005886">
    <property type="term" value="C:plasma membrane"/>
    <property type="evidence" value="ECO:0007669"/>
    <property type="project" value="TreeGrafter"/>
</dbReference>
<feature type="transmembrane region" description="Helical" evidence="6">
    <location>
        <begin position="338"/>
        <end position="357"/>
    </location>
</feature>
<sequence length="504" mass="56906">MDQSCQTVIFQLPNESIVYEVLKDVRHFYMPIHTYLSIFMCILGTITNFCNIVVLTRRQMRTPVNMILTAMACCDTVVLFSNLIFTTHYSFVAFKDCHPRHWSYGWSLFLIAHAHLSLVGHSSSVWLSVMLAAIRYQTLRSRGTAGGRPVGLKHSYVAIAGVICFVTMLNTPNYFTYKITEDPLYNCCNLPDNSPLRSTYCYLPKVADIARANECLVFRLAFWMSGVMFKLIPCLLLSLLVWLLLRILREVKENRHRLLRGSRHNVAPQTKANGDTKLQRNGSHRGGRGERTDRTTQMLLAIVFVLLVTELPQGVMAILSGIFSEEFRENIYNNVGDFLDLLSLCGACTSFIIYCTMSGQFRNEFRRVFLPTTLACSKRANSMRRMSSEAYTKMTLFPPSRADGVSGSFATPSPDERSLAITVVGSSQQIRRNLSPSPMPVTPGSSSECDREQAEDVQQQPPVDDQQHDRDTIESIDSEPVDKEQPEEPHEATLLLNGHPVSYL</sequence>
<evidence type="ECO:0000256" key="6">
    <source>
        <dbReference type="SAM" id="Phobius"/>
    </source>
</evidence>
<proteinExistence type="predicted"/>
<keyword evidence="9" id="KW-1185">Reference proteome</keyword>
<reference evidence="8" key="1">
    <citation type="submission" date="2023-06" db="EMBL/GenBank/DDBJ databases">
        <authorList>
            <person name="Delattre M."/>
        </authorList>
    </citation>
    <scope>NUCLEOTIDE SEQUENCE</scope>
    <source>
        <strain evidence="8">AF72</strain>
    </source>
</reference>
<feature type="compositionally biased region" description="Basic and acidic residues" evidence="5">
    <location>
        <begin position="480"/>
        <end position="491"/>
    </location>
</feature>
<dbReference type="Gene3D" id="1.20.1070.10">
    <property type="entry name" value="Rhodopsin 7-helix transmembrane proteins"/>
    <property type="match status" value="1"/>
</dbReference>
<dbReference type="Proteomes" id="UP001177023">
    <property type="component" value="Unassembled WGS sequence"/>
</dbReference>
<accession>A0AA36D7U4</accession>
<dbReference type="Pfam" id="PF10324">
    <property type="entry name" value="7TM_GPCR_Srw"/>
    <property type="match status" value="1"/>
</dbReference>
<evidence type="ECO:0000256" key="2">
    <source>
        <dbReference type="ARBA" id="ARBA00022692"/>
    </source>
</evidence>
<feature type="compositionally biased region" description="Polar residues" evidence="5">
    <location>
        <begin position="427"/>
        <end position="436"/>
    </location>
</feature>
<dbReference type="AlphaFoldDB" id="A0AA36D7U4"/>
<feature type="transmembrane region" description="Helical" evidence="6">
    <location>
        <begin position="66"/>
        <end position="85"/>
    </location>
</feature>
<dbReference type="SUPFAM" id="SSF81321">
    <property type="entry name" value="Family A G protein-coupled receptor-like"/>
    <property type="match status" value="1"/>
</dbReference>
<keyword evidence="2 6" id="KW-0812">Transmembrane</keyword>
<dbReference type="PRINTS" id="PR00237">
    <property type="entry name" value="GPCRRHODOPSN"/>
</dbReference>
<name>A0AA36D7U4_9BILA</name>
<evidence type="ECO:0000256" key="1">
    <source>
        <dbReference type="ARBA" id="ARBA00004370"/>
    </source>
</evidence>
<dbReference type="SMART" id="SM01381">
    <property type="entry name" value="7TM_GPCR_Srsx"/>
    <property type="match status" value="1"/>
</dbReference>
<evidence type="ECO:0000256" key="4">
    <source>
        <dbReference type="ARBA" id="ARBA00023136"/>
    </source>
</evidence>
<dbReference type="CDD" id="cd14978">
    <property type="entry name" value="7tmA_FMRFamide_R-like"/>
    <property type="match status" value="1"/>
</dbReference>
<dbReference type="InterPro" id="IPR053219">
    <property type="entry name" value="GPCR_Dmsr-1"/>
</dbReference>
<feature type="transmembrane region" description="Helical" evidence="6">
    <location>
        <begin position="155"/>
        <end position="175"/>
    </location>
</feature>
<evidence type="ECO:0000256" key="3">
    <source>
        <dbReference type="ARBA" id="ARBA00022989"/>
    </source>
</evidence>
<feature type="domain" description="G-protein coupled receptors family 1 profile" evidence="7">
    <location>
        <begin position="47"/>
        <end position="354"/>
    </location>
</feature>
<keyword evidence="4 6" id="KW-0472">Membrane</keyword>
<dbReference type="InterPro" id="IPR017452">
    <property type="entry name" value="GPCR_Rhodpsn_7TM"/>
</dbReference>
<feature type="transmembrane region" description="Helical" evidence="6">
    <location>
        <begin position="32"/>
        <end position="54"/>
    </location>
</feature>
<feature type="non-terminal residue" evidence="8">
    <location>
        <position position="1"/>
    </location>
</feature>
<gene>
    <name evidence="8" type="ORF">MSPICULIGERA_LOCUS20858</name>
</gene>
<dbReference type="PANTHER" id="PTHR46273:SF14">
    <property type="entry name" value="G-PROTEIN COUPLED RECEPTOR DMSR-1"/>
    <property type="match status" value="1"/>
</dbReference>
<dbReference type="PROSITE" id="PS50262">
    <property type="entry name" value="G_PROTEIN_RECEP_F1_2"/>
    <property type="match status" value="1"/>
</dbReference>
<evidence type="ECO:0000313" key="9">
    <source>
        <dbReference type="Proteomes" id="UP001177023"/>
    </source>
</evidence>
<feature type="transmembrane region" description="Helical" evidence="6">
    <location>
        <begin position="298"/>
        <end position="323"/>
    </location>
</feature>
<dbReference type="GO" id="GO:0008528">
    <property type="term" value="F:G protein-coupled peptide receptor activity"/>
    <property type="evidence" value="ECO:0007669"/>
    <property type="project" value="InterPro"/>
</dbReference>
<evidence type="ECO:0000313" key="8">
    <source>
        <dbReference type="EMBL" id="CAJ0582728.1"/>
    </source>
</evidence>
<feature type="region of interest" description="Disordered" evidence="5">
    <location>
        <begin position="427"/>
        <end position="504"/>
    </location>
</feature>
<organism evidence="8 9">
    <name type="scientific">Mesorhabditis spiculigera</name>
    <dbReference type="NCBI Taxonomy" id="96644"/>
    <lineage>
        <taxon>Eukaryota</taxon>
        <taxon>Metazoa</taxon>
        <taxon>Ecdysozoa</taxon>
        <taxon>Nematoda</taxon>
        <taxon>Chromadorea</taxon>
        <taxon>Rhabditida</taxon>
        <taxon>Rhabditina</taxon>
        <taxon>Rhabditomorpha</taxon>
        <taxon>Rhabditoidea</taxon>
        <taxon>Rhabditidae</taxon>
        <taxon>Mesorhabditinae</taxon>
        <taxon>Mesorhabditis</taxon>
    </lineage>
</organism>
<comment type="caution">
    <text evidence="8">The sequence shown here is derived from an EMBL/GenBank/DDBJ whole genome shotgun (WGS) entry which is preliminary data.</text>
</comment>
<feature type="transmembrane region" description="Helical" evidence="6">
    <location>
        <begin position="105"/>
        <end position="134"/>
    </location>
</feature>
<protein>
    <recommendedName>
        <fullName evidence="7">G-protein coupled receptors family 1 profile domain-containing protein</fullName>
    </recommendedName>
</protein>
<keyword evidence="3 6" id="KW-1133">Transmembrane helix</keyword>